<evidence type="ECO:0000256" key="2">
    <source>
        <dbReference type="SAM" id="MobiDB-lite"/>
    </source>
</evidence>
<feature type="compositionally biased region" description="Low complexity" evidence="2">
    <location>
        <begin position="265"/>
        <end position="282"/>
    </location>
</feature>
<feature type="coiled-coil region" evidence="1">
    <location>
        <begin position="191"/>
        <end position="225"/>
    </location>
</feature>
<evidence type="ECO:0000313" key="3">
    <source>
        <dbReference type="EMBL" id="KAJ3109979.1"/>
    </source>
</evidence>
<feature type="region of interest" description="Disordered" evidence="2">
    <location>
        <begin position="98"/>
        <end position="119"/>
    </location>
</feature>
<feature type="region of interest" description="Disordered" evidence="2">
    <location>
        <begin position="240"/>
        <end position="290"/>
    </location>
</feature>
<organism evidence="3 4">
    <name type="scientific">Physocladia obscura</name>
    <dbReference type="NCBI Taxonomy" id="109957"/>
    <lineage>
        <taxon>Eukaryota</taxon>
        <taxon>Fungi</taxon>
        <taxon>Fungi incertae sedis</taxon>
        <taxon>Chytridiomycota</taxon>
        <taxon>Chytridiomycota incertae sedis</taxon>
        <taxon>Chytridiomycetes</taxon>
        <taxon>Chytridiales</taxon>
        <taxon>Chytriomycetaceae</taxon>
        <taxon>Physocladia</taxon>
    </lineage>
</organism>
<protein>
    <submittedName>
        <fullName evidence="3">Uncharacterized protein</fullName>
    </submittedName>
</protein>
<dbReference type="EMBL" id="JADGJH010001782">
    <property type="protein sequence ID" value="KAJ3109979.1"/>
    <property type="molecule type" value="Genomic_DNA"/>
</dbReference>
<evidence type="ECO:0000256" key="1">
    <source>
        <dbReference type="SAM" id="Coils"/>
    </source>
</evidence>
<proteinExistence type="predicted"/>
<reference evidence="3" key="1">
    <citation type="submission" date="2020-05" db="EMBL/GenBank/DDBJ databases">
        <title>Phylogenomic resolution of chytrid fungi.</title>
        <authorList>
            <person name="Stajich J.E."/>
            <person name="Amses K."/>
            <person name="Simmons R."/>
            <person name="Seto K."/>
            <person name="Myers J."/>
            <person name="Bonds A."/>
            <person name="Quandt C.A."/>
            <person name="Barry K."/>
            <person name="Liu P."/>
            <person name="Grigoriev I."/>
            <person name="Longcore J.E."/>
            <person name="James T.Y."/>
        </authorList>
    </citation>
    <scope>NUCLEOTIDE SEQUENCE</scope>
    <source>
        <strain evidence="3">JEL0513</strain>
    </source>
</reference>
<keyword evidence="4" id="KW-1185">Reference proteome</keyword>
<keyword evidence="1" id="KW-0175">Coiled coil</keyword>
<sequence length="394" mass="41113">MEIDDTTVVSGTAVATVAVAAPDSKVKTSSEKIGGGAVSSILPSAERSEGLVAEGVSASLLAAEPGAGLLNSSTEGGIGPGLGLSGSTEAKTYAKAEIEPEPETQAEQNATSRVPSPSVPPPQLLASALLLPLPLPIPLSPASASVATLATPAHTHVVSTPTPTPTPAPTLNFKERYIASLEEHCLASDSLRKKEAEAHTLDREVAALQHEVSTLQALLAKEQQQTQSVSLAKSSLKRSLESDSEIPLYQKKQPSQPFSRPAPPILSSSPLTPLSTPKNSSSQPFLQVTSSHQLKVDSSNYVPGVSTSLSTPSLAGPTKQEPSTPLNLSFKLPPPPDYFPSGARNVSGLRAWTDILRAKYPTFKRTSPAMSKSAKDFVTRRGNGNKHYIASITG</sequence>
<gene>
    <name evidence="3" type="ORF">HK100_003198</name>
</gene>
<evidence type="ECO:0000313" key="4">
    <source>
        <dbReference type="Proteomes" id="UP001211907"/>
    </source>
</evidence>
<accession>A0AAD5SV79</accession>
<comment type="caution">
    <text evidence="3">The sequence shown here is derived from an EMBL/GenBank/DDBJ whole genome shotgun (WGS) entry which is preliminary data.</text>
</comment>
<name>A0AAD5SV79_9FUNG</name>
<dbReference type="AlphaFoldDB" id="A0AAD5SV79"/>
<dbReference type="Proteomes" id="UP001211907">
    <property type="component" value="Unassembled WGS sequence"/>
</dbReference>